<evidence type="ECO:0000313" key="9">
    <source>
        <dbReference type="Proteomes" id="UP000264870"/>
    </source>
</evidence>
<accession>A0AB73PLQ9</accession>
<sequence length="211" mass="22973">MACCVERDVSVRGEKKVSKTYGYVRVSTDEQTSNSQRDAIIARFPTASILADDGISGTVPPRERPALGILLNQILQEGDTLVIYAIDRIGRNARDALELVEELEKRKVTLVSIREGVDLSSAVGQAVLGIMASFAQMERKLILERQAAGIEAAKSRGQKFGRPTKIGAKEAGEIVMRRAMGVPIATIAKQLNLSRSAIYRHLEKVDAVAPE</sequence>
<dbReference type="CDD" id="cd03768">
    <property type="entry name" value="SR_ResInv"/>
    <property type="match status" value="1"/>
</dbReference>
<name>A0AB73PLQ9_ECOLX</name>
<dbReference type="PROSITE" id="PS51736">
    <property type="entry name" value="RECOMBINASES_3"/>
    <property type="match status" value="1"/>
</dbReference>
<dbReference type="Gene3D" id="3.40.50.1390">
    <property type="entry name" value="Resolvase, N-terminal catalytic domain"/>
    <property type="match status" value="1"/>
</dbReference>
<keyword evidence="3" id="KW-0238">DNA-binding</keyword>
<evidence type="ECO:0000256" key="3">
    <source>
        <dbReference type="ARBA" id="ARBA00023125"/>
    </source>
</evidence>
<dbReference type="Pfam" id="PF02796">
    <property type="entry name" value="HTH_7"/>
    <property type="match status" value="1"/>
</dbReference>
<evidence type="ECO:0000259" key="7">
    <source>
        <dbReference type="PROSITE" id="PS51736"/>
    </source>
</evidence>
<dbReference type="Pfam" id="PF00239">
    <property type="entry name" value="Resolvase"/>
    <property type="match status" value="1"/>
</dbReference>
<protein>
    <submittedName>
        <fullName evidence="8">Resolvase</fullName>
    </submittedName>
</protein>
<evidence type="ECO:0000256" key="4">
    <source>
        <dbReference type="ARBA" id="ARBA00023172"/>
    </source>
</evidence>
<keyword evidence="2" id="KW-0229">DNA integration</keyword>
<feature type="domain" description="Resolvase/invertase-type recombinase catalytic" evidence="7">
    <location>
        <begin position="19"/>
        <end position="157"/>
    </location>
</feature>
<dbReference type="InterPro" id="IPR006119">
    <property type="entry name" value="Resolv_N"/>
</dbReference>
<keyword evidence="4" id="KW-0233">DNA recombination</keyword>
<evidence type="ECO:0000256" key="2">
    <source>
        <dbReference type="ARBA" id="ARBA00022908"/>
    </source>
</evidence>
<dbReference type="Proteomes" id="UP000264870">
    <property type="component" value="Unassembled WGS sequence"/>
</dbReference>
<dbReference type="PANTHER" id="PTHR30461">
    <property type="entry name" value="DNA-INVERTASE FROM LAMBDOID PROPHAGE"/>
    <property type="match status" value="1"/>
</dbReference>
<feature type="active site" description="O-(5'-phospho-DNA)-serine intermediate" evidence="5 6">
    <location>
        <position position="27"/>
    </location>
</feature>
<evidence type="ECO:0000256" key="6">
    <source>
        <dbReference type="PROSITE-ProRule" id="PRU10137"/>
    </source>
</evidence>
<dbReference type="GO" id="GO:0015074">
    <property type="term" value="P:DNA integration"/>
    <property type="evidence" value="ECO:0007669"/>
    <property type="project" value="UniProtKB-KW"/>
</dbReference>
<dbReference type="AlphaFoldDB" id="A0AB73PLQ9"/>
<dbReference type="PROSITE" id="PS00397">
    <property type="entry name" value="RECOMBINASES_1"/>
    <property type="match status" value="1"/>
</dbReference>
<evidence type="ECO:0000313" key="8">
    <source>
        <dbReference type="EMBL" id="OZP00603.1"/>
    </source>
</evidence>
<dbReference type="SUPFAM" id="SSF46689">
    <property type="entry name" value="Homeodomain-like"/>
    <property type="match status" value="1"/>
</dbReference>
<gene>
    <name evidence="8" type="ORF">CG702_24615</name>
</gene>
<dbReference type="InterPro" id="IPR009057">
    <property type="entry name" value="Homeodomain-like_sf"/>
</dbReference>
<evidence type="ECO:0000256" key="1">
    <source>
        <dbReference type="ARBA" id="ARBA00009913"/>
    </source>
</evidence>
<organism evidence="8 9">
    <name type="scientific">Escherichia coli</name>
    <dbReference type="NCBI Taxonomy" id="562"/>
    <lineage>
        <taxon>Bacteria</taxon>
        <taxon>Pseudomonadati</taxon>
        <taxon>Pseudomonadota</taxon>
        <taxon>Gammaproteobacteria</taxon>
        <taxon>Enterobacterales</taxon>
        <taxon>Enterobacteriaceae</taxon>
        <taxon>Escherichia</taxon>
    </lineage>
</organism>
<dbReference type="SMART" id="SM00857">
    <property type="entry name" value="Resolvase"/>
    <property type="match status" value="1"/>
</dbReference>
<dbReference type="PANTHER" id="PTHR30461:SF2">
    <property type="entry name" value="SERINE RECOMBINASE PINE-RELATED"/>
    <property type="match status" value="1"/>
</dbReference>
<proteinExistence type="inferred from homology"/>
<dbReference type="PROSITE" id="PS00398">
    <property type="entry name" value="RECOMBINASES_2"/>
    <property type="match status" value="1"/>
</dbReference>
<evidence type="ECO:0000256" key="5">
    <source>
        <dbReference type="PIRSR" id="PIRSR606118-50"/>
    </source>
</evidence>
<dbReference type="InterPro" id="IPR050639">
    <property type="entry name" value="SSR_resolvase"/>
</dbReference>
<dbReference type="EMBL" id="NNAK01000099">
    <property type="protein sequence ID" value="OZP00603.1"/>
    <property type="molecule type" value="Genomic_DNA"/>
</dbReference>
<dbReference type="InterPro" id="IPR006118">
    <property type="entry name" value="Recombinase_CS"/>
</dbReference>
<dbReference type="InterPro" id="IPR006120">
    <property type="entry name" value="Resolvase_HTH_dom"/>
</dbReference>
<comment type="caution">
    <text evidence="8">The sequence shown here is derived from an EMBL/GenBank/DDBJ whole genome shotgun (WGS) entry which is preliminary data.</text>
</comment>
<comment type="similarity">
    <text evidence="1">Belongs to the site-specific recombinase resolvase family.</text>
</comment>
<dbReference type="SUPFAM" id="SSF53041">
    <property type="entry name" value="Resolvase-like"/>
    <property type="match status" value="1"/>
</dbReference>
<dbReference type="InterPro" id="IPR036162">
    <property type="entry name" value="Resolvase-like_N_sf"/>
</dbReference>
<dbReference type="GO" id="GO:0003677">
    <property type="term" value="F:DNA binding"/>
    <property type="evidence" value="ECO:0007669"/>
    <property type="project" value="UniProtKB-KW"/>
</dbReference>
<dbReference type="GO" id="GO:0000150">
    <property type="term" value="F:DNA strand exchange activity"/>
    <property type="evidence" value="ECO:0007669"/>
    <property type="project" value="InterPro"/>
</dbReference>
<reference evidence="8 9" key="1">
    <citation type="submission" date="2017-07" db="EMBL/GenBank/DDBJ databases">
        <authorList>
            <person name="Zhi S."/>
            <person name="Banting G."/>
            <person name="Neumann N."/>
        </authorList>
    </citation>
    <scope>NUCLEOTIDE SEQUENCE [LARGE SCALE GENOMIC DNA]</scope>
    <source>
        <strain evidence="8 9">WW41</strain>
    </source>
</reference>
<dbReference type="Gene3D" id="1.10.10.60">
    <property type="entry name" value="Homeodomain-like"/>
    <property type="match status" value="1"/>
</dbReference>